<evidence type="ECO:0000313" key="2">
    <source>
        <dbReference type="Proteomes" id="UP000823775"/>
    </source>
</evidence>
<gene>
    <name evidence="1" type="ORF">HAX54_039723</name>
</gene>
<evidence type="ECO:0000313" key="1">
    <source>
        <dbReference type="EMBL" id="MCD7458972.1"/>
    </source>
</evidence>
<name>A0ABS8SJP6_DATST</name>
<dbReference type="Proteomes" id="UP000823775">
    <property type="component" value="Unassembled WGS sequence"/>
</dbReference>
<comment type="caution">
    <text evidence="1">The sequence shown here is derived from an EMBL/GenBank/DDBJ whole genome shotgun (WGS) entry which is preliminary data.</text>
</comment>
<accession>A0ABS8SJP6</accession>
<organism evidence="1 2">
    <name type="scientific">Datura stramonium</name>
    <name type="common">Jimsonweed</name>
    <name type="synonym">Common thornapple</name>
    <dbReference type="NCBI Taxonomy" id="4076"/>
    <lineage>
        <taxon>Eukaryota</taxon>
        <taxon>Viridiplantae</taxon>
        <taxon>Streptophyta</taxon>
        <taxon>Embryophyta</taxon>
        <taxon>Tracheophyta</taxon>
        <taxon>Spermatophyta</taxon>
        <taxon>Magnoliopsida</taxon>
        <taxon>eudicotyledons</taxon>
        <taxon>Gunneridae</taxon>
        <taxon>Pentapetalae</taxon>
        <taxon>asterids</taxon>
        <taxon>lamiids</taxon>
        <taxon>Solanales</taxon>
        <taxon>Solanaceae</taxon>
        <taxon>Solanoideae</taxon>
        <taxon>Datureae</taxon>
        <taxon>Datura</taxon>
    </lineage>
</organism>
<protein>
    <submittedName>
        <fullName evidence="1">Uncharacterized protein</fullName>
    </submittedName>
</protein>
<proteinExistence type="predicted"/>
<dbReference type="EMBL" id="JACEIK010000553">
    <property type="protein sequence ID" value="MCD7458972.1"/>
    <property type="molecule type" value="Genomic_DNA"/>
</dbReference>
<sequence length="252" mass="28564">MTGLYNIEAENVFVEVEDDSDYAITIVHLHIDYATFKIDGSIYTMLKADGPTLALEDFLEVCNMHKQNNVSNDTIRLRVFKYSLAGGDKTWMHLVPSNYIHTRLELNNQAQPGLACGDNDGGVTIGAPSMSHIIKENHERYQLMANMETNIALLKKRLIENELRKGRIHSEEKEEVQVDIFEVSEAEKSLTESRKDKEEGEVVETIFWKDGPSFTSSFRIPLCLIRVHSSIGGPSSRKIVHPSNHYLRTLSN</sequence>
<reference evidence="1 2" key="1">
    <citation type="journal article" date="2021" name="BMC Genomics">
        <title>Datura genome reveals duplications of psychoactive alkaloid biosynthetic genes and high mutation rate following tissue culture.</title>
        <authorList>
            <person name="Rajewski A."/>
            <person name="Carter-House D."/>
            <person name="Stajich J."/>
            <person name="Litt A."/>
        </authorList>
    </citation>
    <scope>NUCLEOTIDE SEQUENCE [LARGE SCALE GENOMIC DNA]</scope>
    <source>
        <strain evidence="1">AR-01</strain>
    </source>
</reference>
<keyword evidence="2" id="KW-1185">Reference proteome</keyword>